<evidence type="ECO:0000313" key="4">
    <source>
        <dbReference type="Proteomes" id="UP001138500"/>
    </source>
</evidence>
<evidence type="ECO:0000259" key="2">
    <source>
        <dbReference type="Pfam" id="PF00171"/>
    </source>
</evidence>
<keyword evidence="1" id="KW-0472">Membrane</keyword>
<dbReference type="GO" id="GO:0016620">
    <property type="term" value="F:oxidoreductase activity, acting on the aldehyde or oxo group of donors, NAD or NADP as acceptor"/>
    <property type="evidence" value="ECO:0007669"/>
    <property type="project" value="InterPro"/>
</dbReference>
<dbReference type="InterPro" id="IPR016161">
    <property type="entry name" value="Ald_DH/histidinol_DH"/>
</dbReference>
<proteinExistence type="predicted"/>
<evidence type="ECO:0000256" key="1">
    <source>
        <dbReference type="SAM" id="Phobius"/>
    </source>
</evidence>
<evidence type="ECO:0000313" key="3">
    <source>
        <dbReference type="EMBL" id="KAH9842199.1"/>
    </source>
</evidence>
<reference evidence="3 4" key="2">
    <citation type="journal article" date="2021" name="Curr. Genet.">
        <title>Genetic response to nitrogen starvation in the aggressive Eucalyptus foliar pathogen Teratosphaeria destructans.</title>
        <authorList>
            <person name="Havenga M."/>
            <person name="Wingfield B.D."/>
            <person name="Wingfield M.J."/>
            <person name="Dreyer L.L."/>
            <person name="Roets F."/>
            <person name="Aylward J."/>
        </authorList>
    </citation>
    <scope>NUCLEOTIDE SEQUENCE [LARGE SCALE GENOMIC DNA]</scope>
    <source>
        <strain evidence="3">CMW44962</strain>
    </source>
</reference>
<organism evidence="3 4">
    <name type="scientific">Teratosphaeria destructans</name>
    <dbReference type="NCBI Taxonomy" id="418781"/>
    <lineage>
        <taxon>Eukaryota</taxon>
        <taxon>Fungi</taxon>
        <taxon>Dikarya</taxon>
        <taxon>Ascomycota</taxon>
        <taxon>Pezizomycotina</taxon>
        <taxon>Dothideomycetes</taxon>
        <taxon>Dothideomycetidae</taxon>
        <taxon>Mycosphaerellales</taxon>
        <taxon>Teratosphaeriaceae</taxon>
        <taxon>Teratosphaeria</taxon>
    </lineage>
</organism>
<dbReference type="Gene3D" id="3.40.605.10">
    <property type="entry name" value="Aldehyde Dehydrogenase, Chain A, domain 1"/>
    <property type="match status" value="1"/>
</dbReference>
<comment type="caution">
    <text evidence="3">The sequence shown here is derived from an EMBL/GenBank/DDBJ whole genome shotgun (WGS) entry which is preliminary data.</text>
</comment>
<dbReference type="AlphaFoldDB" id="A0A9W7SYH8"/>
<dbReference type="InterPro" id="IPR015590">
    <property type="entry name" value="Aldehyde_DH_dom"/>
</dbReference>
<sequence length="562" mass="61569">RVRGYSPSWTTTNRPICLREDCADKRYCALKFVVLGPPSLLHFVDRTRCGGQYHRALHVRAVAACNMSSGPMQLFLSATNYRVMSVEALRAACADGRTSNVYYRQTQLQQLYSTVVQHSPEIEDAIISDTGASRTEARYELALALRALQTVSAGLDPKEELSLEYSLTRSQNAPNARRGVGIVVLRPTQHTLLFSAISPLCAAIAAGNCVALYLPKTTSTTSGLLQRVLVPALDRDAFMITDSPSEDDLVKEATVDVIQEFRSEGRHLANQVVSTPAALTVAVVDRTANLVTAAKSIVHARLAQGGKSPYAPDIVLVNEFMREKFLQAVFHVLHSEEDAQSIQESQTPAARKRRSEIKHAISESQNKSKLRLVSEAEKGVVFEVKDRDHSLMLNKIQDPCLFVHTVRSLDDAIDFANSGKTLLAGYFFAQPDAAKYLSQFVEAHVSFVNHIPPELLVGPAHPLDYAVDPALRYSPMMFSRPRPSFITSAPATRNGSAVMPSHTASIDNLLATVKSGLPIRQRAKQDTTAFGFFEHALLLHLGLMAALGLGATAAAVWAIRRR</sequence>
<dbReference type="OrthoDB" id="5596991at2759"/>
<dbReference type="PANTHER" id="PTHR43111:SF1">
    <property type="entry name" value="ALDEHYDE DEHYDROGENASE B-RELATED"/>
    <property type="match status" value="1"/>
</dbReference>
<feature type="non-terminal residue" evidence="3">
    <location>
        <position position="1"/>
    </location>
</feature>
<protein>
    <submittedName>
        <fullName evidence="3">Aldehyde dehydrogenase PutA</fullName>
    </submittedName>
</protein>
<dbReference type="EMBL" id="RIBY02000446">
    <property type="protein sequence ID" value="KAH9842199.1"/>
    <property type="molecule type" value="Genomic_DNA"/>
</dbReference>
<feature type="transmembrane region" description="Helical" evidence="1">
    <location>
        <begin position="537"/>
        <end position="559"/>
    </location>
</feature>
<keyword evidence="4" id="KW-1185">Reference proteome</keyword>
<dbReference type="Proteomes" id="UP001138500">
    <property type="component" value="Unassembled WGS sequence"/>
</dbReference>
<feature type="domain" description="Aldehyde dehydrogenase" evidence="2">
    <location>
        <begin position="87"/>
        <end position="450"/>
    </location>
</feature>
<reference evidence="3 4" key="1">
    <citation type="journal article" date="2018" name="IMA Fungus">
        <title>IMA Genome-F 10: Nine draft genome sequences of Claviceps purpurea s.lat., including C. arundinis, C. humidiphila, and C. cf. spartinae, pseudomolecules for the pitch canker pathogen Fusarium circinatum, draft genome of Davidsoniella eucalypti, Grosmannia galeiformis, Quambalaria eucalypti, and Teratosphaeria destructans.</title>
        <authorList>
            <person name="Wingfield B.D."/>
            <person name="Liu M."/>
            <person name="Nguyen H.D."/>
            <person name="Lane F.A."/>
            <person name="Morgan S.W."/>
            <person name="De Vos L."/>
            <person name="Wilken P.M."/>
            <person name="Duong T.A."/>
            <person name="Aylward J."/>
            <person name="Coetzee M.P."/>
            <person name="Dadej K."/>
            <person name="De Beer Z.W."/>
            <person name="Findlay W."/>
            <person name="Havenga M."/>
            <person name="Kolarik M."/>
            <person name="Menzies J.G."/>
            <person name="Naidoo K."/>
            <person name="Pochopski O."/>
            <person name="Shoukouhi P."/>
            <person name="Santana Q.C."/>
            <person name="Seifert K.A."/>
            <person name="Soal N."/>
            <person name="Steenkamp E.T."/>
            <person name="Tatham C.T."/>
            <person name="van der Nest M.A."/>
            <person name="Wingfield M.J."/>
        </authorList>
    </citation>
    <scope>NUCLEOTIDE SEQUENCE [LARGE SCALE GENOMIC DNA]</scope>
    <source>
        <strain evidence="3">CMW44962</strain>
    </source>
</reference>
<keyword evidence="1" id="KW-0812">Transmembrane</keyword>
<name>A0A9W7SYH8_9PEZI</name>
<dbReference type="PANTHER" id="PTHR43111">
    <property type="entry name" value="ALDEHYDE DEHYDROGENASE B-RELATED"/>
    <property type="match status" value="1"/>
</dbReference>
<dbReference type="InterPro" id="IPR016162">
    <property type="entry name" value="Ald_DH_N"/>
</dbReference>
<gene>
    <name evidence="3" type="ORF">Tdes44962_MAKER01577</name>
</gene>
<keyword evidence="1" id="KW-1133">Transmembrane helix</keyword>
<dbReference type="Gene3D" id="3.40.309.10">
    <property type="entry name" value="Aldehyde Dehydrogenase, Chain A, domain 2"/>
    <property type="match status" value="1"/>
</dbReference>
<dbReference type="InterPro" id="IPR016163">
    <property type="entry name" value="Ald_DH_C"/>
</dbReference>
<dbReference type="Pfam" id="PF00171">
    <property type="entry name" value="Aldedh"/>
    <property type="match status" value="1"/>
</dbReference>
<accession>A0A9W7SYH8</accession>
<dbReference type="SUPFAM" id="SSF53720">
    <property type="entry name" value="ALDH-like"/>
    <property type="match status" value="1"/>
</dbReference>